<reference evidence="4" key="1">
    <citation type="journal article" date="2019" name="Int. J. Syst. Evol. Microbiol.">
        <title>The Global Catalogue of Microorganisms (GCM) 10K type strain sequencing project: providing services to taxonomists for standard genome sequencing and annotation.</title>
        <authorList>
            <consortium name="The Broad Institute Genomics Platform"/>
            <consortium name="The Broad Institute Genome Sequencing Center for Infectious Disease"/>
            <person name="Wu L."/>
            <person name="Ma J."/>
        </authorList>
    </citation>
    <scope>NUCLEOTIDE SEQUENCE [LARGE SCALE GENOMIC DNA]</scope>
    <source>
        <strain evidence="4">CGMCC 1.15959</strain>
    </source>
</reference>
<dbReference type="Gene3D" id="3.40.50.12780">
    <property type="entry name" value="N-terminal domain of ligase-like"/>
    <property type="match status" value="1"/>
</dbReference>
<dbReference type="InterPro" id="IPR020845">
    <property type="entry name" value="AMP-binding_CS"/>
</dbReference>
<dbReference type="InterPro" id="IPR025110">
    <property type="entry name" value="AMP-bd_C"/>
</dbReference>
<sequence length="510" mass="55544">MHPTTHALSRPDHPAIIMASSGKVVTFGEMEAAANRVAQLFRSRGIGPGDTVGLWLENRSEYLEIAWGNQRAGTILVPISTHLTADEVAYILEDSGAKLLISSAQFTERLAELRSLAPQVEQLVFDTDADAAAVLAGMPAEPIADESLGLAMLYSSGTTGRPKGIKPVSPPDPDHMAVSPLLMLAAHAFGWPTDGSVVYLSPGPLYHAAPFRWTMTAHSLGGTVVVMEKFDAEAALAAIEKYKVTDSQWVPTHFVRMLKLPPDVRSKYDLSSHKRAIHAAAPCPVDVKQAMIQWWGPIILEYYAGSEGNGMTFLTSQQWLDHPGSVGKPIMGVPHICDAEGNEVPVGHEGVVFFENENQFAYHNDPEKTAEATHEKGWTTLGDIGKLDEDGFLYLTDRRSNMIISGGVNIYPQEIENLLITHPKVTDAAVIGAPDPDMGERVVAVVQPADMGSAGEGLKAELLDYLGTKLARLKLPREIDFRAELPREANGKLYKRKLKDEYRARATQEA</sequence>
<dbReference type="PROSITE" id="PS00455">
    <property type="entry name" value="AMP_BINDING"/>
    <property type="match status" value="1"/>
</dbReference>
<keyword evidence="4" id="KW-1185">Reference proteome</keyword>
<feature type="domain" description="AMP-binding enzyme C-terminal" evidence="2">
    <location>
        <begin position="414"/>
        <end position="492"/>
    </location>
</feature>
<comment type="caution">
    <text evidence="3">The sequence shown here is derived from an EMBL/GenBank/DDBJ whole genome shotgun (WGS) entry which is preliminary data.</text>
</comment>
<dbReference type="RefSeq" id="WP_188645249.1">
    <property type="nucleotide sequence ID" value="NZ_BMKL01000001.1"/>
</dbReference>
<evidence type="ECO:0000259" key="1">
    <source>
        <dbReference type="Pfam" id="PF00501"/>
    </source>
</evidence>
<name>A0ABQ1S9P7_9SPHN</name>
<dbReference type="SUPFAM" id="SSF56801">
    <property type="entry name" value="Acetyl-CoA synthetase-like"/>
    <property type="match status" value="1"/>
</dbReference>
<evidence type="ECO:0000313" key="4">
    <source>
        <dbReference type="Proteomes" id="UP000619041"/>
    </source>
</evidence>
<dbReference type="EMBL" id="BMKL01000001">
    <property type="protein sequence ID" value="GGE02721.1"/>
    <property type="molecule type" value="Genomic_DNA"/>
</dbReference>
<dbReference type="PANTHER" id="PTHR24096:SF323">
    <property type="entry name" value="BLR3536 PROTEIN"/>
    <property type="match status" value="1"/>
</dbReference>
<evidence type="ECO:0000313" key="3">
    <source>
        <dbReference type="EMBL" id="GGE02721.1"/>
    </source>
</evidence>
<dbReference type="InterPro" id="IPR000873">
    <property type="entry name" value="AMP-dep_synth/lig_dom"/>
</dbReference>
<gene>
    <name evidence="3" type="ORF">GCM10011515_22940</name>
</gene>
<dbReference type="InterPro" id="IPR042099">
    <property type="entry name" value="ANL_N_sf"/>
</dbReference>
<dbReference type="PANTHER" id="PTHR24096">
    <property type="entry name" value="LONG-CHAIN-FATTY-ACID--COA LIGASE"/>
    <property type="match status" value="1"/>
</dbReference>
<organism evidence="3 4">
    <name type="scientific">Tsuneonella deserti</name>
    <dbReference type="NCBI Taxonomy" id="2035528"/>
    <lineage>
        <taxon>Bacteria</taxon>
        <taxon>Pseudomonadati</taxon>
        <taxon>Pseudomonadota</taxon>
        <taxon>Alphaproteobacteria</taxon>
        <taxon>Sphingomonadales</taxon>
        <taxon>Erythrobacteraceae</taxon>
        <taxon>Tsuneonella</taxon>
    </lineage>
</organism>
<protein>
    <submittedName>
        <fullName evidence="3">Acyl-CoA synthetase</fullName>
    </submittedName>
</protein>
<proteinExistence type="predicted"/>
<dbReference type="Gene3D" id="3.30.300.30">
    <property type="match status" value="1"/>
</dbReference>
<accession>A0ABQ1S9P7</accession>
<dbReference type="InterPro" id="IPR045851">
    <property type="entry name" value="AMP-bd_C_sf"/>
</dbReference>
<dbReference type="Pfam" id="PF00501">
    <property type="entry name" value="AMP-binding"/>
    <property type="match status" value="1"/>
</dbReference>
<evidence type="ECO:0000259" key="2">
    <source>
        <dbReference type="Pfam" id="PF13193"/>
    </source>
</evidence>
<feature type="domain" description="AMP-dependent synthetase/ligase" evidence="1">
    <location>
        <begin position="6"/>
        <end position="356"/>
    </location>
</feature>
<dbReference type="Pfam" id="PF13193">
    <property type="entry name" value="AMP-binding_C"/>
    <property type="match status" value="1"/>
</dbReference>
<dbReference type="Proteomes" id="UP000619041">
    <property type="component" value="Unassembled WGS sequence"/>
</dbReference>